<dbReference type="Gene3D" id="3.10.290.10">
    <property type="entry name" value="RNA-binding S4 domain"/>
    <property type="match status" value="1"/>
</dbReference>
<accession>A0A1I3XPG9</accession>
<feature type="domain" description="RNA-binding S4" evidence="6">
    <location>
        <begin position="15"/>
        <end position="78"/>
    </location>
</feature>
<evidence type="ECO:0000313" key="8">
    <source>
        <dbReference type="Proteomes" id="UP000198725"/>
    </source>
</evidence>
<evidence type="ECO:0000256" key="5">
    <source>
        <dbReference type="SAM" id="MobiDB-lite"/>
    </source>
</evidence>
<evidence type="ECO:0000256" key="2">
    <source>
        <dbReference type="ARBA" id="ARBA00022884"/>
    </source>
</evidence>
<keyword evidence="8" id="KW-1185">Reference proteome</keyword>
<dbReference type="GO" id="GO:0003677">
    <property type="term" value="F:DNA binding"/>
    <property type="evidence" value="ECO:0007669"/>
    <property type="project" value="UniProtKB-KW"/>
</dbReference>
<feature type="region of interest" description="Disordered" evidence="5">
    <location>
        <begin position="107"/>
        <end position="135"/>
    </location>
</feature>
<dbReference type="Proteomes" id="UP000198725">
    <property type="component" value="Unassembled WGS sequence"/>
</dbReference>
<dbReference type="Pfam" id="PF01479">
    <property type="entry name" value="S4"/>
    <property type="match status" value="1"/>
</dbReference>
<dbReference type="EMBL" id="FOSR01000001">
    <property type="protein sequence ID" value="SFK21547.1"/>
    <property type="molecule type" value="Genomic_DNA"/>
</dbReference>
<protein>
    <recommendedName>
        <fullName evidence="4">Heat shock protein 15</fullName>
    </recommendedName>
</protein>
<reference evidence="8" key="1">
    <citation type="submission" date="2016-10" db="EMBL/GenBank/DDBJ databases">
        <authorList>
            <person name="Varghese N."/>
            <person name="Submissions S."/>
        </authorList>
    </citation>
    <scope>NUCLEOTIDE SEQUENCE [LARGE SCALE GENOMIC DNA]</scope>
    <source>
        <strain evidence="8">MO64</strain>
    </source>
</reference>
<dbReference type="SUPFAM" id="SSF55174">
    <property type="entry name" value="Alpha-L RNA-binding motif"/>
    <property type="match status" value="1"/>
</dbReference>
<dbReference type="SMART" id="SM00363">
    <property type="entry name" value="S4"/>
    <property type="match status" value="1"/>
</dbReference>
<evidence type="ECO:0000256" key="4">
    <source>
        <dbReference type="PIRNR" id="PIRNR016821"/>
    </source>
</evidence>
<dbReference type="GO" id="GO:0034605">
    <property type="term" value="P:cellular response to heat"/>
    <property type="evidence" value="ECO:0007669"/>
    <property type="project" value="InterPro"/>
</dbReference>
<dbReference type="PIRSF" id="PIRSF016821">
    <property type="entry name" value="HSP15"/>
    <property type="match status" value="1"/>
</dbReference>
<dbReference type="InterPro" id="IPR002942">
    <property type="entry name" value="S4_RNA-bd"/>
</dbReference>
<comment type="similarity">
    <text evidence="1 4">Belongs to the HSP15 family.</text>
</comment>
<evidence type="ECO:0000259" key="6">
    <source>
        <dbReference type="SMART" id="SM00363"/>
    </source>
</evidence>
<evidence type="ECO:0000256" key="1">
    <source>
        <dbReference type="ARBA" id="ARBA00008396"/>
    </source>
</evidence>
<dbReference type="InterPro" id="IPR036986">
    <property type="entry name" value="S4_RNA-bd_sf"/>
</dbReference>
<dbReference type="GO" id="GO:0043023">
    <property type="term" value="F:ribosomal large subunit binding"/>
    <property type="evidence" value="ECO:0007669"/>
    <property type="project" value="InterPro"/>
</dbReference>
<dbReference type="InterPro" id="IPR025708">
    <property type="entry name" value="HSP15"/>
</dbReference>
<evidence type="ECO:0000313" key="7">
    <source>
        <dbReference type="EMBL" id="SFK21547.1"/>
    </source>
</evidence>
<keyword evidence="7" id="KW-0346">Stress response</keyword>
<keyword evidence="2 4" id="KW-0694">RNA-binding</keyword>
<evidence type="ECO:0000256" key="3">
    <source>
        <dbReference type="ARBA" id="ARBA00023125"/>
    </source>
</evidence>
<dbReference type="GO" id="GO:0003727">
    <property type="term" value="F:single-stranded RNA binding"/>
    <property type="evidence" value="ECO:0007669"/>
    <property type="project" value="InterPro"/>
</dbReference>
<keyword evidence="3 4" id="KW-0238">DNA-binding</keyword>
<proteinExistence type="inferred from homology"/>
<organism evidence="7 8">
    <name type="scientific">Rhodanobacter glycinis</name>
    <dbReference type="NCBI Taxonomy" id="582702"/>
    <lineage>
        <taxon>Bacteria</taxon>
        <taxon>Pseudomonadati</taxon>
        <taxon>Pseudomonadota</taxon>
        <taxon>Gammaproteobacteria</taxon>
        <taxon>Lysobacterales</taxon>
        <taxon>Rhodanobacteraceae</taxon>
        <taxon>Rhodanobacter</taxon>
    </lineage>
</organism>
<name>A0A1I3XPG9_9GAMM</name>
<dbReference type="AlphaFoldDB" id="A0A1I3XPG9"/>
<gene>
    <name evidence="7" type="ORF">SAMN05192579_10195</name>
</gene>
<dbReference type="PROSITE" id="PS50889">
    <property type="entry name" value="S4"/>
    <property type="match status" value="1"/>
</dbReference>
<dbReference type="CDD" id="cd00165">
    <property type="entry name" value="S4"/>
    <property type="match status" value="1"/>
</dbReference>
<sequence length="135" mass="14822">MPPMNPPDDSNVADVRVDIWLWAARFFKTRNLAKQAIVGGHIDLNDGGCKPAKTLHVGDRLQIARGEERLDVEVLALSDRRGPASVAQGLYRETESSRLAREAAIATRRMTGTGAPAKRPDKQARRQLRQLKGAG</sequence>